<organism evidence="17 18">
    <name type="scientific">Liparis tanakae</name>
    <name type="common">Tanaka's snailfish</name>
    <dbReference type="NCBI Taxonomy" id="230148"/>
    <lineage>
        <taxon>Eukaryota</taxon>
        <taxon>Metazoa</taxon>
        <taxon>Chordata</taxon>
        <taxon>Craniata</taxon>
        <taxon>Vertebrata</taxon>
        <taxon>Euteleostomi</taxon>
        <taxon>Actinopterygii</taxon>
        <taxon>Neopterygii</taxon>
        <taxon>Teleostei</taxon>
        <taxon>Neoteleostei</taxon>
        <taxon>Acanthomorphata</taxon>
        <taxon>Eupercaria</taxon>
        <taxon>Perciformes</taxon>
        <taxon>Cottioidei</taxon>
        <taxon>Cottales</taxon>
        <taxon>Liparidae</taxon>
        <taxon>Liparis</taxon>
    </lineage>
</organism>
<comment type="catalytic activity">
    <reaction evidence="10">
        <text>S-(hydroxymethyl)glutathione + NADP(+) = S-formylglutathione + NADPH + H(+)</text>
        <dbReference type="Rhea" id="RHEA:19981"/>
        <dbReference type="ChEBI" id="CHEBI:15378"/>
        <dbReference type="ChEBI" id="CHEBI:57688"/>
        <dbReference type="ChEBI" id="CHEBI:57783"/>
        <dbReference type="ChEBI" id="CHEBI:58349"/>
        <dbReference type="ChEBI" id="CHEBI:58758"/>
        <dbReference type="EC" id="1.1.1.284"/>
    </reaction>
</comment>
<reference evidence="17 18" key="1">
    <citation type="submission" date="2019-03" db="EMBL/GenBank/DDBJ databases">
        <title>First draft genome of Liparis tanakae, snailfish: a comprehensive survey of snailfish specific genes.</title>
        <authorList>
            <person name="Kim W."/>
            <person name="Song I."/>
            <person name="Jeong J.-H."/>
            <person name="Kim D."/>
            <person name="Kim S."/>
            <person name="Ryu S."/>
            <person name="Song J.Y."/>
            <person name="Lee S.K."/>
        </authorList>
    </citation>
    <scope>NUCLEOTIDE SEQUENCE [LARGE SCALE GENOMIC DNA]</scope>
    <source>
        <tissue evidence="17">Muscle</tissue>
    </source>
</reference>
<keyword evidence="7" id="KW-0560">Oxidoreductase</keyword>
<dbReference type="SUPFAM" id="SSF50129">
    <property type="entry name" value="GroES-like"/>
    <property type="match status" value="2"/>
</dbReference>
<dbReference type="OrthoDB" id="417550at2759"/>
<evidence type="ECO:0000313" key="17">
    <source>
        <dbReference type="EMBL" id="TNN64095.1"/>
    </source>
</evidence>
<dbReference type="Pfam" id="PF00107">
    <property type="entry name" value="ADH_zinc_N"/>
    <property type="match status" value="1"/>
</dbReference>
<comment type="catalytic activity">
    <reaction evidence="12">
        <text>a secondary alcohol + NAD(+) = a ketone + NADH + H(+)</text>
        <dbReference type="Rhea" id="RHEA:10740"/>
        <dbReference type="ChEBI" id="CHEBI:15378"/>
        <dbReference type="ChEBI" id="CHEBI:17087"/>
        <dbReference type="ChEBI" id="CHEBI:35681"/>
        <dbReference type="ChEBI" id="CHEBI:57540"/>
        <dbReference type="ChEBI" id="CHEBI:57945"/>
        <dbReference type="EC" id="1.1.1.1"/>
    </reaction>
</comment>
<dbReference type="InterPro" id="IPR036291">
    <property type="entry name" value="NAD(P)-bd_dom_sf"/>
</dbReference>
<evidence type="ECO:0000313" key="18">
    <source>
        <dbReference type="Proteomes" id="UP000314294"/>
    </source>
</evidence>
<gene>
    <name evidence="17" type="primary">ADHX</name>
    <name evidence="17" type="ORF">EYF80_025713</name>
</gene>
<keyword evidence="18" id="KW-1185">Reference proteome</keyword>
<evidence type="ECO:0000256" key="14">
    <source>
        <dbReference type="RuleBase" id="RU361277"/>
    </source>
</evidence>
<dbReference type="InterPro" id="IPR011032">
    <property type="entry name" value="GroES-like_sf"/>
</dbReference>
<evidence type="ECO:0000256" key="5">
    <source>
        <dbReference type="ARBA" id="ARBA00022723"/>
    </source>
</evidence>
<evidence type="ECO:0000256" key="11">
    <source>
        <dbReference type="ARBA" id="ARBA00048110"/>
    </source>
</evidence>
<protein>
    <recommendedName>
        <fullName evidence="9">S-(hydroxymethyl)glutathione dehydrogenase</fullName>
        <ecNumber evidence="4">1.1.1.1</ecNumber>
        <ecNumber evidence="3">1.1.1.284</ecNumber>
    </recommendedName>
</protein>
<dbReference type="AlphaFoldDB" id="A0A4Z2HFM4"/>
<dbReference type="PANTHER" id="PTHR43880">
    <property type="entry name" value="ALCOHOL DEHYDROGENASE"/>
    <property type="match status" value="1"/>
</dbReference>
<dbReference type="GO" id="GO:0008270">
    <property type="term" value="F:zinc ion binding"/>
    <property type="evidence" value="ECO:0007669"/>
    <property type="project" value="InterPro"/>
</dbReference>
<evidence type="ECO:0000259" key="16">
    <source>
        <dbReference type="Pfam" id="PF08240"/>
    </source>
</evidence>
<dbReference type="EMBL" id="SRLO01000259">
    <property type="protein sequence ID" value="TNN64095.1"/>
    <property type="molecule type" value="Genomic_DNA"/>
</dbReference>
<dbReference type="GO" id="GO:0051903">
    <property type="term" value="F:S-(hydroxymethyl)glutathione dehydrogenase [NAD(P)+] activity"/>
    <property type="evidence" value="ECO:0007669"/>
    <property type="project" value="UniProtKB-EC"/>
</dbReference>
<dbReference type="Proteomes" id="UP000314294">
    <property type="component" value="Unassembled WGS sequence"/>
</dbReference>
<dbReference type="Gene3D" id="3.90.180.10">
    <property type="entry name" value="Medium-chain alcohol dehydrogenases, catalytic domain"/>
    <property type="match status" value="1"/>
</dbReference>
<accession>A0A4Z2HFM4</accession>
<comment type="cofactor">
    <cofactor evidence="1 14">
        <name>Zn(2+)</name>
        <dbReference type="ChEBI" id="CHEBI:29105"/>
    </cofactor>
</comment>
<comment type="similarity">
    <text evidence="2">Belongs to the zinc-containing alcohol dehydrogenase family. Class-III subfamily.</text>
</comment>
<evidence type="ECO:0000256" key="10">
    <source>
        <dbReference type="ARBA" id="ARBA00047793"/>
    </source>
</evidence>
<dbReference type="FunFam" id="3.40.50.720:FF:000003">
    <property type="entry name" value="S-(hydroxymethyl)glutathione dehydrogenase"/>
    <property type="match status" value="1"/>
</dbReference>
<keyword evidence="5 14" id="KW-0479">Metal-binding</keyword>
<dbReference type="CDD" id="cd08300">
    <property type="entry name" value="alcohol_DH_class_III"/>
    <property type="match status" value="1"/>
</dbReference>
<dbReference type="GO" id="GO:0004022">
    <property type="term" value="F:alcohol dehydrogenase (NAD+) activity"/>
    <property type="evidence" value="ECO:0007669"/>
    <property type="project" value="UniProtKB-EC"/>
</dbReference>
<dbReference type="InterPro" id="IPR013149">
    <property type="entry name" value="ADH-like_C"/>
</dbReference>
<evidence type="ECO:0000256" key="1">
    <source>
        <dbReference type="ARBA" id="ARBA00001947"/>
    </source>
</evidence>
<name>A0A4Z2HFM4_9TELE</name>
<dbReference type="InterPro" id="IPR013154">
    <property type="entry name" value="ADH-like_N"/>
</dbReference>
<dbReference type="InterPro" id="IPR014183">
    <property type="entry name" value="ADH_3"/>
</dbReference>
<comment type="catalytic activity">
    <reaction evidence="13">
        <text>a primary alcohol + NAD(+) = an aldehyde + NADH + H(+)</text>
        <dbReference type="Rhea" id="RHEA:10736"/>
        <dbReference type="ChEBI" id="CHEBI:15378"/>
        <dbReference type="ChEBI" id="CHEBI:15734"/>
        <dbReference type="ChEBI" id="CHEBI:17478"/>
        <dbReference type="ChEBI" id="CHEBI:57540"/>
        <dbReference type="ChEBI" id="CHEBI:57945"/>
        <dbReference type="EC" id="1.1.1.1"/>
    </reaction>
</comment>
<evidence type="ECO:0000256" key="3">
    <source>
        <dbReference type="ARBA" id="ARBA00012309"/>
    </source>
</evidence>
<dbReference type="PANTHER" id="PTHR43880:SF21">
    <property type="entry name" value="S-(HYDROXYMETHYL)GLUTATHIONE DEHYDROGENASE"/>
    <property type="match status" value="1"/>
</dbReference>
<evidence type="ECO:0000256" key="2">
    <source>
        <dbReference type="ARBA" id="ARBA00010902"/>
    </source>
</evidence>
<dbReference type="InterPro" id="IPR002328">
    <property type="entry name" value="ADH_Zn_CS"/>
</dbReference>
<evidence type="ECO:0000256" key="13">
    <source>
        <dbReference type="ARBA" id="ARBA00049243"/>
    </source>
</evidence>
<feature type="domain" description="Alcohol dehydrogenase-like N-terminal" evidence="16">
    <location>
        <begin position="34"/>
        <end position="143"/>
    </location>
</feature>
<evidence type="ECO:0000256" key="4">
    <source>
        <dbReference type="ARBA" id="ARBA00013190"/>
    </source>
</evidence>
<evidence type="ECO:0000256" key="6">
    <source>
        <dbReference type="ARBA" id="ARBA00022833"/>
    </source>
</evidence>
<evidence type="ECO:0000256" key="7">
    <source>
        <dbReference type="ARBA" id="ARBA00023002"/>
    </source>
</evidence>
<dbReference type="GO" id="GO:0046294">
    <property type="term" value="P:formaldehyde catabolic process"/>
    <property type="evidence" value="ECO:0007669"/>
    <property type="project" value="InterPro"/>
</dbReference>
<dbReference type="EC" id="1.1.1.1" evidence="4"/>
<evidence type="ECO:0000256" key="8">
    <source>
        <dbReference type="ARBA" id="ARBA00023027"/>
    </source>
</evidence>
<dbReference type="PROSITE" id="PS00059">
    <property type="entry name" value="ADH_ZINC"/>
    <property type="match status" value="1"/>
</dbReference>
<dbReference type="Gene3D" id="3.40.50.720">
    <property type="entry name" value="NAD(P)-binding Rossmann-like Domain"/>
    <property type="match status" value="1"/>
</dbReference>
<dbReference type="GO" id="GO:0005829">
    <property type="term" value="C:cytosol"/>
    <property type="evidence" value="ECO:0007669"/>
    <property type="project" value="TreeGrafter"/>
</dbReference>
<evidence type="ECO:0000256" key="9">
    <source>
        <dbReference type="ARBA" id="ARBA00032767"/>
    </source>
</evidence>
<evidence type="ECO:0000259" key="15">
    <source>
        <dbReference type="Pfam" id="PF00107"/>
    </source>
</evidence>
<keyword evidence="8" id="KW-0520">NAD</keyword>
<proteinExistence type="inferred from homology"/>
<dbReference type="SUPFAM" id="SSF51735">
    <property type="entry name" value="NAD(P)-binding Rossmann-fold domains"/>
    <property type="match status" value="1"/>
</dbReference>
<keyword evidence="6 14" id="KW-0862">Zinc</keyword>
<evidence type="ECO:0000256" key="12">
    <source>
        <dbReference type="ARBA" id="ARBA00049164"/>
    </source>
</evidence>
<comment type="caution">
    <text evidence="17">The sequence shown here is derived from an EMBL/GenBank/DDBJ whole genome shotgun (WGS) entry which is preliminary data.</text>
</comment>
<comment type="catalytic activity">
    <reaction evidence="11">
        <text>S-(hydroxymethyl)glutathione + NAD(+) = S-formylglutathione + NADH + H(+)</text>
        <dbReference type="Rhea" id="RHEA:19985"/>
        <dbReference type="ChEBI" id="CHEBI:15378"/>
        <dbReference type="ChEBI" id="CHEBI:57540"/>
        <dbReference type="ChEBI" id="CHEBI:57688"/>
        <dbReference type="ChEBI" id="CHEBI:57945"/>
        <dbReference type="ChEBI" id="CHEBI:58758"/>
        <dbReference type="EC" id="1.1.1.284"/>
    </reaction>
</comment>
<dbReference type="EC" id="1.1.1.284" evidence="3"/>
<dbReference type="Pfam" id="PF08240">
    <property type="entry name" value="ADH_N"/>
    <property type="match status" value="1"/>
</dbReference>
<sequence length="357" mass="38065">METAGKVIKCKAAVAWEAGKPLSIEEVEVAPPKAHEVRIKLFATGVCHTDAYTLSGSDPEGLFPVILGHEGAGTVESVGEGVTKFKTGDTVVPLYVPQVTQGRGLLPDNTSRFTCKGKQVFHFMGTSTFSEYTVVADISLAKVNEKAPLDKVCLLGCGISTGYGAALNTAKVEPGSTCAIFGLGAVGLAVIMGCKVAGATRIIGVDINAEKFEKAKEFGATEFVNPKDHSKPIQEILVEMTDGGVDYSFECIGNVQIMRAALEACHKGWGESIIIGVAGAGQEISTRPFQLVTGRVWKGTAFGGWKSVESVPKLVEDYMNKKLKVDEFVTHTLPFDQINEGFDLMHAGKSIRTVLTF</sequence>
<feature type="domain" description="Alcohol dehydrogenase-like C-terminal" evidence="15">
    <location>
        <begin position="185"/>
        <end position="313"/>
    </location>
</feature>